<proteinExistence type="predicted"/>
<evidence type="ECO:0000313" key="3">
    <source>
        <dbReference type="Proteomes" id="UP000720508"/>
    </source>
</evidence>
<dbReference type="InterPro" id="IPR029476">
    <property type="entry name" value="DNase_NucA_NucB"/>
</dbReference>
<accession>A0ABS6CIZ7</accession>
<dbReference type="Proteomes" id="UP000720508">
    <property type="component" value="Unassembled WGS sequence"/>
</dbReference>
<dbReference type="EMBL" id="JAHLEM010000265">
    <property type="protein sequence ID" value="MBU3866917.1"/>
    <property type="molecule type" value="Genomic_DNA"/>
</dbReference>
<evidence type="ECO:0000313" key="2">
    <source>
        <dbReference type="EMBL" id="MBU3866917.1"/>
    </source>
</evidence>
<keyword evidence="3" id="KW-1185">Reference proteome</keyword>
<name>A0ABS6CIZ7_9ACTN</name>
<protein>
    <recommendedName>
        <fullName evidence="1">Deoxyribonuclease NucA/NucB domain-containing protein</fullName>
    </recommendedName>
</protein>
<evidence type="ECO:0000259" key="1">
    <source>
        <dbReference type="Pfam" id="PF14040"/>
    </source>
</evidence>
<comment type="caution">
    <text evidence="2">The sequence shown here is derived from an EMBL/GenBank/DDBJ whole genome shotgun (WGS) entry which is preliminary data.</text>
</comment>
<gene>
    <name evidence="2" type="ORF">KN815_23485</name>
</gene>
<sequence length="102" mass="11427">MRRLYHDNARRKKNRSTAVSTCKKVFGDDYARGGEECDEYPFATTYEGCAQTTYEPSAPKNNFSVLPLAKKDNGNAGNLLGQFMTLNRILDGDDDGFYVTIT</sequence>
<reference evidence="2 3" key="1">
    <citation type="submission" date="2021-06" db="EMBL/GenBank/DDBJ databases">
        <authorList>
            <person name="Pan X."/>
        </authorList>
    </citation>
    <scope>NUCLEOTIDE SEQUENCE [LARGE SCALE GENOMIC DNA]</scope>
    <source>
        <strain evidence="2 3">4503</strain>
    </source>
</reference>
<feature type="domain" description="Deoxyribonuclease NucA/NucB" evidence="1">
    <location>
        <begin position="9"/>
        <end position="94"/>
    </location>
</feature>
<dbReference type="Pfam" id="PF14040">
    <property type="entry name" value="DNase_NucA_NucB"/>
    <property type="match status" value="1"/>
</dbReference>
<organism evidence="2 3">
    <name type="scientific">Streptomyces niphimycinicus</name>
    <dbReference type="NCBI Taxonomy" id="2842201"/>
    <lineage>
        <taxon>Bacteria</taxon>
        <taxon>Bacillati</taxon>
        <taxon>Actinomycetota</taxon>
        <taxon>Actinomycetes</taxon>
        <taxon>Kitasatosporales</taxon>
        <taxon>Streptomycetaceae</taxon>
        <taxon>Streptomyces</taxon>
    </lineage>
</organism>